<comment type="caution">
    <text evidence="4">The sequence shown here is derived from an EMBL/GenBank/DDBJ whole genome shotgun (WGS) entry which is preliminary data.</text>
</comment>
<protein>
    <submittedName>
        <fullName evidence="4">Curved DNA-binding protein</fullName>
    </submittedName>
</protein>
<feature type="domain" description="J" evidence="3">
    <location>
        <begin position="4"/>
        <end position="69"/>
    </location>
</feature>
<keyword evidence="1" id="KW-0143">Chaperone</keyword>
<dbReference type="PRINTS" id="PR00625">
    <property type="entry name" value="JDOMAIN"/>
</dbReference>
<dbReference type="InterPro" id="IPR001623">
    <property type="entry name" value="DnaJ_domain"/>
</dbReference>
<evidence type="ECO:0000313" key="5">
    <source>
        <dbReference type="Proteomes" id="UP000245086"/>
    </source>
</evidence>
<dbReference type="RefSeq" id="WP_108985069.1">
    <property type="nucleotide sequence ID" value="NZ_BFBR01000005.1"/>
</dbReference>
<dbReference type="CDD" id="cd10747">
    <property type="entry name" value="DnaJ_C"/>
    <property type="match status" value="1"/>
</dbReference>
<name>A0A2P2EAW8_9PROT</name>
<dbReference type="Gene3D" id="1.10.287.110">
    <property type="entry name" value="DnaJ domain"/>
    <property type="match status" value="1"/>
</dbReference>
<sequence length="314" mass="32812">MADEPYAVLGVSKGAAFADVRKAYRKLAKELHPDANPNNKAAEERFKRVSAAFTFLDDPDRKARYDRGEIDADGNPRFAGFGGGGRGPFGGGDPFGPGGPFASAGAGRRATGPGQPEFEDMFGDLFGAAFGARPGSRSGFQAGSKGQDIQTQITIDFEEAIAGTKKRVRVGDRTMDVAIPAGVETGRTLRLRGQGGPGQGGMPDGDLMVTVTVKSHPVFQRDGDDVRMDLPVSLMELLQGGKVEATIPNGTVALTIPAGANSGTVLRLKGKGVARAGAPGDLFVRLILALPEGDHGELKALLSNWSRAGDPPKR</sequence>
<evidence type="ECO:0000313" key="4">
    <source>
        <dbReference type="EMBL" id="GBF58208.1"/>
    </source>
</evidence>
<evidence type="ECO:0000256" key="2">
    <source>
        <dbReference type="SAM" id="MobiDB-lite"/>
    </source>
</evidence>
<dbReference type="CDD" id="cd06257">
    <property type="entry name" value="DnaJ"/>
    <property type="match status" value="1"/>
</dbReference>
<feature type="compositionally biased region" description="Gly residues" evidence="2">
    <location>
        <begin position="82"/>
        <end position="99"/>
    </location>
</feature>
<dbReference type="Pfam" id="PF00226">
    <property type="entry name" value="DnaJ"/>
    <property type="match status" value="1"/>
</dbReference>
<keyword evidence="4" id="KW-0238">DNA-binding</keyword>
<dbReference type="GO" id="GO:0003677">
    <property type="term" value="F:DNA binding"/>
    <property type="evidence" value="ECO:0007669"/>
    <property type="project" value="UniProtKB-KW"/>
</dbReference>
<feature type="region of interest" description="Disordered" evidence="2">
    <location>
        <begin position="82"/>
        <end position="114"/>
    </location>
</feature>
<dbReference type="AlphaFoldDB" id="A0A2P2EAW8"/>
<dbReference type="OrthoDB" id="9779889at2"/>
<organism evidence="4 5">
    <name type="scientific">Candidatus Phycosocius bacilliformis</name>
    <dbReference type="NCBI Taxonomy" id="1445552"/>
    <lineage>
        <taxon>Bacteria</taxon>
        <taxon>Pseudomonadati</taxon>
        <taxon>Pseudomonadota</taxon>
        <taxon>Alphaproteobacteria</taxon>
        <taxon>Caulobacterales</taxon>
        <taxon>Caulobacterales incertae sedis</taxon>
        <taxon>Candidatus Phycosocius</taxon>
    </lineage>
</organism>
<dbReference type="InterPro" id="IPR002939">
    <property type="entry name" value="DnaJ_C"/>
</dbReference>
<dbReference type="SUPFAM" id="SSF46565">
    <property type="entry name" value="Chaperone J-domain"/>
    <property type="match status" value="1"/>
</dbReference>
<keyword evidence="5" id="KW-1185">Reference proteome</keyword>
<dbReference type="GO" id="GO:0051082">
    <property type="term" value="F:unfolded protein binding"/>
    <property type="evidence" value="ECO:0007669"/>
    <property type="project" value="InterPro"/>
</dbReference>
<dbReference type="GO" id="GO:0005737">
    <property type="term" value="C:cytoplasm"/>
    <property type="evidence" value="ECO:0007669"/>
    <property type="project" value="TreeGrafter"/>
</dbReference>
<dbReference type="PROSITE" id="PS50076">
    <property type="entry name" value="DNAJ_2"/>
    <property type="match status" value="1"/>
</dbReference>
<dbReference type="SUPFAM" id="SSF49493">
    <property type="entry name" value="HSP40/DnaJ peptide-binding domain"/>
    <property type="match status" value="2"/>
</dbReference>
<dbReference type="Gene3D" id="2.60.260.20">
    <property type="entry name" value="Urease metallochaperone UreE, N-terminal domain"/>
    <property type="match status" value="2"/>
</dbReference>
<proteinExistence type="predicted"/>
<dbReference type="SMART" id="SM00271">
    <property type="entry name" value="DnaJ"/>
    <property type="match status" value="1"/>
</dbReference>
<accession>A0A2P2EAW8</accession>
<evidence type="ECO:0000259" key="3">
    <source>
        <dbReference type="PROSITE" id="PS50076"/>
    </source>
</evidence>
<dbReference type="InterPro" id="IPR008971">
    <property type="entry name" value="HSP40/DnaJ_pept-bd"/>
</dbReference>
<dbReference type="PANTHER" id="PTHR43096:SF48">
    <property type="entry name" value="CHAPERONE PROTEIN DNAJ"/>
    <property type="match status" value="1"/>
</dbReference>
<dbReference type="EMBL" id="BFBR01000005">
    <property type="protein sequence ID" value="GBF58208.1"/>
    <property type="molecule type" value="Genomic_DNA"/>
</dbReference>
<feature type="compositionally biased region" description="Low complexity" evidence="2">
    <location>
        <begin position="100"/>
        <end position="110"/>
    </location>
</feature>
<dbReference type="PANTHER" id="PTHR43096">
    <property type="entry name" value="DNAJ HOMOLOG 1, MITOCHONDRIAL-RELATED"/>
    <property type="match status" value="1"/>
</dbReference>
<dbReference type="InterPro" id="IPR036869">
    <property type="entry name" value="J_dom_sf"/>
</dbReference>
<dbReference type="Pfam" id="PF01556">
    <property type="entry name" value="DnaJ_C"/>
    <property type="match status" value="1"/>
</dbReference>
<evidence type="ECO:0000256" key="1">
    <source>
        <dbReference type="ARBA" id="ARBA00023186"/>
    </source>
</evidence>
<dbReference type="GO" id="GO:0042026">
    <property type="term" value="P:protein refolding"/>
    <property type="evidence" value="ECO:0007669"/>
    <property type="project" value="TreeGrafter"/>
</dbReference>
<dbReference type="Proteomes" id="UP000245086">
    <property type="component" value="Unassembled WGS sequence"/>
</dbReference>
<reference evidence="4" key="1">
    <citation type="journal article" date="2018" name="Genome Announc.">
        <title>Draft Genome Sequence of "Candidatus Phycosocius bacilliformis," an Alphaproteobacterial Ectosymbiont of the Hydrocarbon-Producing Green Alga Botryococcus braunii.</title>
        <authorList>
            <person name="Tanabe Y."/>
            <person name="Yamaguchi H."/>
            <person name="Watanabe M.M."/>
        </authorList>
    </citation>
    <scope>NUCLEOTIDE SEQUENCE [LARGE SCALE GENOMIC DNA]</scope>
    <source>
        <strain evidence="4">BOTRYCO-2</strain>
    </source>
</reference>
<gene>
    <name evidence="4" type="primary">cbpA_1</name>
    <name evidence="4" type="ORF">PbB2_01880</name>
</gene>